<feature type="compositionally biased region" description="Low complexity" evidence="1">
    <location>
        <begin position="81"/>
        <end position="94"/>
    </location>
</feature>
<evidence type="ECO:0000313" key="2">
    <source>
        <dbReference type="EMBL" id="CAH7669242.1"/>
    </source>
</evidence>
<feature type="compositionally biased region" description="Polar residues" evidence="1">
    <location>
        <begin position="184"/>
        <end position="193"/>
    </location>
</feature>
<sequence length="254" mass="27899">MTQTSERSKPIRQHPTIGDSDLNPDNNQSIMNTTNSQASTSTSTSTSPVVTLSQRPTHKLSRSNSLSLSKKQTYNPHNRRPISPTKQSKPSSSPLIIHRSQSTSARTRPISLNFKSSTDITHTTNQPIRSATTSTSPTPHSDVSSQALTPFNNLDLEHLKHSLQPGNEDLGLQLTPQKNRRSSRTALSNQPETSIEELESIQEASPSICRTIENLEQPVNSLDSSRCTTATITTTTKQASTEAENITVCVRYRP</sequence>
<feature type="region of interest" description="Disordered" evidence="1">
    <location>
        <begin position="164"/>
        <end position="195"/>
    </location>
</feature>
<evidence type="ECO:0000256" key="1">
    <source>
        <dbReference type="SAM" id="MobiDB-lite"/>
    </source>
</evidence>
<keyword evidence="3" id="KW-1185">Reference proteome</keyword>
<name>A0AAV0ANF6_PHAPC</name>
<evidence type="ECO:0000313" key="3">
    <source>
        <dbReference type="Proteomes" id="UP001153365"/>
    </source>
</evidence>
<organism evidence="2 3">
    <name type="scientific">Phakopsora pachyrhizi</name>
    <name type="common">Asian soybean rust disease fungus</name>
    <dbReference type="NCBI Taxonomy" id="170000"/>
    <lineage>
        <taxon>Eukaryota</taxon>
        <taxon>Fungi</taxon>
        <taxon>Dikarya</taxon>
        <taxon>Basidiomycota</taxon>
        <taxon>Pucciniomycotina</taxon>
        <taxon>Pucciniomycetes</taxon>
        <taxon>Pucciniales</taxon>
        <taxon>Phakopsoraceae</taxon>
        <taxon>Phakopsora</taxon>
    </lineage>
</organism>
<proteinExistence type="predicted"/>
<feature type="region of interest" description="Disordered" evidence="1">
    <location>
        <begin position="1"/>
        <end position="147"/>
    </location>
</feature>
<feature type="compositionally biased region" description="Low complexity" evidence="1">
    <location>
        <begin position="33"/>
        <end position="53"/>
    </location>
</feature>
<feature type="compositionally biased region" description="Low complexity" evidence="1">
    <location>
        <begin position="130"/>
        <end position="145"/>
    </location>
</feature>
<reference evidence="2" key="1">
    <citation type="submission" date="2022-06" db="EMBL/GenBank/DDBJ databases">
        <authorList>
            <consortium name="SYNGENTA / RWTH Aachen University"/>
        </authorList>
    </citation>
    <scope>NUCLEOTIDE SEQUENCE</scope>
</reference>
<dbReference type="AlphaFoldDB" id="A0AAV0ANF6"/>
<accession>A0AAV0ANF6</accession>
<protein>
    <submittedName>
        <fullName evidence="2">Expressed protein</fullName>
    </submittedName>
</protein>
<feature type="compositionally biased region" description="Low complexity" evidence="1">
    <location>
        <begin position="62"/>
        <end position="71"/>
    </location>
</feature>
<feature type="compositionally biased region" description="Polar residues" evidence="1">
    <location>
        <begin position="113"/>
        <end position="129"/>
    </location>
</feature>
<feature type="compositionally biased region" description="Polar residues" evidence="1">
    <location>
        <begin position="23"/>
        <end position="32"/>
    </location>
</feature>
<dbReference type="Proteomes" id="UP001153365">
    <property type="component" value="Unassembled WGS sequence"/>
</dbReference>
<gene>
    <name evidence="2" type="ORF">PPACK8108_LOCUS3829</name>
</gene>
<dbReference type="EMBL" id="CALTRL010000675">
    <property type="protein sequence ID" value="CAH7669242.1"/>
    <property type="molecule type" value="Genomic_DNA"/>
</dbReference>
<comment type="caution">
    <text evidence="2">The sequence shown here is derived from an EMBL/GenBank/DDBJ whole genome shotgun (WGS) entry which is preliminary data.</text>
</comment>